<name>A0A9P4VLH3_9PEZI</name>
<reference evidence="1" key="1">
    <citation type="journal article" date="2020" name="Stud. Mycol.">
        <title>101 Dothideomycetes genomes: a test case for predicting lifestyles and emergence of pathogens.</title>
        <authorList>
            <person name="Haridas S."/>
            <person name="Albert R."/>
            <person name="Binder M."/>
            <person name="Bloem J."/>
            <person name="Labutti K."/>
            <person name="Salamov A."/>
            <person name="Andreopoulos B."/>
            <person name="Baker S."/>
            <person name="Barry K."/>
            <person name="Bills G."/>
            <person name="Bluhm B."/>
            <person name="Cannon C."/>
            <person name="Castanera R."/>
            <person name="Culley D."/>
            <person name="Daum C."/>
            <person name="Ezra D."/>
            <person name="Gonzalez J."/>
            <person name="Henrissat B."/>
            <person name="Kuo A."/>
            <person name="Liang C."/>
            <person name="Lipzen A."/>
            <person name="Lutzoni F."/>
            <person name="Magnuson J."/>
            <person name="Mondo S."/>
            <person name="Nolan M."/>
            <person name="Ohm R."/>
            <person name="Pangilinan J."/>
            <person name="Park H.-J."/>
            <person name="Ramirez L."/>
            <person name="Alfaro M."/>
            <person name="Sun H."/>
            <person name="Tritt A."/>
            <person name="Yoshinaga Y."/>
            <person name="Zwiers L.-H."/>
            <person name="Turgeon B."/>
            <person name="Goodwin S."/>
            <person name="Spatafora J."/>
            <person name="Crous P."/>
            <person name="Grigoriev I."/>
        </authorList>
    </citation>
    <scope>NUCLEOTIDE SEQUENCE</scope>
    <source>
        <strain evidence="1">CBS 101060</strain>
    </source>
</reference>
<protein>
    <submittedName>
        <fullName evidence="1">Uncharacterized protein</fullName>
    </submittedName>
</protein>
<organism evidence="1 2">
    <name type="scientific">Patellaria atrata CBS 101060</name>
    <dbReference type="NCBI Taxonomy" id="1346257"/>
    <lineage>
        <taxon>Eukaryota</taxon>
        <taxon>Fungi</taxon>
        <taxon>Dikarya</taxon>
        <taxon>Ascomycota</taxon>
        <taxon>Pezizomycotina</taxon>
        <taxon>Dothideomycetes</taxon>
        <taxon>Dothideomycetes incertae sedis</taxon>
        <taxon>Patellariales</taxon>
        <taxon>Patellariaceae</taxon>
        <taxon>Patellaria</taxon>
    </lineage>
</organism>
<evidence type="ECO:0000313" key="2">
    <source>
        <dbReference type="Proteomes" id="UP000799429"/>
    </source>
</evidence>
<feature type="non-terminal residue" evidence="1">
    <location>
        <position position="1"/>
    </location>
</feature>
<evidence type="ECO:0000313" key="1">
    <source>
        <dbReference type="EMBL" id="KAF2834150.1"/>
    </source>
</evidence>
<dbReference type="Proteomes" id="UP000799429">
    <property type="component" value="Unassembled WGS sequence"/>
</dbReference>
<comment type="caution">
    <text evidence="1">The sequence shown here is derived from an EMBL/GenBank/DDBJ whole genome shotgun (WGS) entry which is preliminary data.</text>
</comment>
<dbReference type="EMBL" id="MU006129">
    <property type="protein sequence ID" value="KAF2834150.1"/>
    <property type="molecule type" value="Genomic_DNA"/>
</dbReference>
<keyword evidence="2" id="KW-1185">Reference proteome</keyword>
<dbReference type="OrthoDB" id="3788178at2759"/>
<sequence length="69" mass="8461">QQHKHIWQEFFQFQRDQKIEPWAKVIVHGVPIQPFQEAEGMQILKEEIKTFNSFTIVGRPRWLSKREER</sequence>
<proteinExistence type="predicted"/>
<gene>
    <name evidence="1" type="ORF">M501DRAFT_902487</name>
</gene>
<dbReference type="AlphaFoldDB" id="A0A9P4VLH3"/>
<feature type="non-terminal residue" evidence="1">
    <location>
        <position position="69"/>
    </location>
</feature>
<accession>A0A9P4VLH3</accession>